<dbReference type="AlphaFoldDB" id="A0A9W7FLI4"/>
<organism evidence="3 4">
    <name type="scientific">Triparma laevis f. longispina</name>
    <dbReference type="NCBI Taxonomy" id="1714387"/>
    <lineage>
        <taxon>Eukaryota</taxon>
        <taxon>Sar</taxon>
        <taxon>Stramenopiles</taxon>
        <taxon>Ochrophyta</taxon>
        <taxon>Bolidophyceae</taxon>
        <taxon>Parmales</taxon>
        <taxon>Triparmaceae</taxon>
        <taxon>Triparma</taxon>
    </lineage>
</organism>
<dbReference type="Gene3D" id="1.20.1050.10">
    <property type="match status" value="1"/>
</dbReference>
<evidence type="ECO:0000313" key="3">
    <source>
        <dbReference type="EMBL" id="GMI14206.1"/>
    </source>
</evidence>
<dbReference type="InterPro" id="IPR040079">
    <property type="entry name" value="Glutathione_S-Trfase"/>
</dbReference>
<feature type="domain" description="GST N-terminal" evidence="1">
    <location>
        <begin position="5"/>
        <end position="89"/>
    </location>
</feature>
<protein>
    <recommendedName>
        <fullName evidence="5">Glutathione S-transferase</fullName>
    </recommendedName>
</protein>
<dbReference type="InterPro" id="IPR004045">
    <property type="entry name" value="Glutathione_S-Trfase_N"/>
</dbReference>
<evidence type="ECO:0000259" key="1">
    <source>
        <dbReference type="PROSITE" id="PS50404"/>
    </source>
</evidence>
<dbReference type="PROSITE" id="PS50405">
    <property type="entry name" value="GST_CTER"/>
    <property type="match status" value="1"/>
</dbReference>
<dbReference type="InterPro" id="IPR004046">
    <property type="entry name" value="GST_C"/>
</dbReference>
<dbReference type="InterPro" id="IPR036282">
    <property type="entry name" value="Glutathione-S-Trfase_C_sf"/>
</dbReference>
<name>A0A9W7FLI4_9STRA</name>
<feature type="domain" description="GST C-terminal" evidence="2">
    <location>
        <begin position="92"/>
        <end position="214"/>
    </location>
</feature>
<dbReference type="OrthoDB" id="420389at2759"/>
<dbReference type="GO" id="GO:0006749">
    <property type="term" value="P:glutathione metabolic process"/>
    <property type="evidence" value="ECO:0007669"/>
    <property type="project" value="TreeGrafter"/>
</dbReference>
<dbReference type="PANTHER" id="PTHR11571">
    <property type="entry name" value="GLUTATHIONE S-TRANSFERASE"/>
    <property type="match status" value="1"/>
</dbReference>
<dbReference type="SUPFAM" id="SSF47616">
    <property type="entry name" value="GST C-terminal domain-like"/>
    <property type="match status" value="1"/>
</dbReference>
<dbReference type="Gene3D" id="3.40.30.10">
    <property type="entry name" value="Glutaredoxin"/>
    <property type="match status" value="1"/>
</dbReference>
<evidence type="ECO:0000259" key="2">
    <source>
        <dbReference type="PROSITE" id="PS50405"/>
    </source>
</evidence>
<dbReference type="SFLD" id="SFLDS00019">
    <property type="entry name" value="Glutathione_Transferase_(cytos"/>
    <property type="match status" value="1"/>
</dbReference>
<dbReference type="EMBL" id="BRXW01000209">
    <property type="protein sequence ID" value="GMI14206.1"/>
    <property type="molecule type" value="Genomic_DNA"/>
</dbReference>
<dbReference type="GO" id="GO:0004364">
    <property type="term" value="F:glutathione transferase activity"/>
    <property type="evidence" value="ECO:0007669"/>
    <property type="project" value="TreeGrafter"/>
</dbReference>
<proteinExistence type="predicted"/>
<dbReference type="InterPro" id="IPR010987">
    <property type="entry name" value="Glutathione-S-Trfase_C-like"/>
</dbReference>
<gene>
    <name evidence="3" type="ORF">TrLO_g13057</name>
</gene>
<evidence type="ECO:0000313" key="4">
    <source>
        <dbReference type="Proteomes" id="UP001165122"/>
    </source>
</evidence>
<dbReference type="InterPro" id="IPR050213">
    <property type="entry name" value="GST_superfamily"/>
</dbReference>
<comment type="caution">
    <text evidence="3">The sequence shown here is derived from an EMBL/GenBank/DDBJ whole genome shotgun (WGS) entry which is preliminary data.</text>
</comment>
<evidence type="ECO:0008006" key="5">
    <source>
        <dbReference type="Google" id="ProtNLM"/>
    </source>
</evidence>
<dbReference type="PANTHER" id="PTHR11571:SF150">
    <property type="entry name" value="GLUTATHIONE S-TRANSFERASE"/>
    <property type="match status" value="1"/>
</dbReference>
<accession>A0A9W7FLI4</accession>
<dbReference type="CDD" id="cd03039">
    <property type="entry name" value="GST_N_Sigma_like"/>
    <property type="match status" value="1"/>
</dbReference>
<dbReference type="SUPFAM" id="SSF52833">
    <property type="entry name" value="Thioredoxin-like"/>
    <property type="match status" value="1"/>
</dbReference>
<dbReference type="Proteomes" id="UP001165122">
    <property type="component" value="Unassembled WGS sequence"/>
</dbReference>
<sequence>MSSLPRLQLVYFAVRARAEVPRMILEHGNIPYEDISPGQSFNVINWGECKQQNLAPFGQLPVLSVEGKGLIAQTGAIVRFCNTLVPQLTPEDPFKAAQAEAIYLAAEELFLVNRLVNVYRGDDHAQKKDEFFNDVFPRRIGNFARLLQQSGGPYTLGSAPHYGDFYLYHILSNALLVKPDRLGSDKPNYWSDFMNAVEALLGIKDYLDRRPKAVDIGVKPMLDPNICGSRVKS</sequence>
<dbReference type="InterPro" id="IPR036249">
    <property type="entry name" value="Thioredoxin-like_sf"/>
</dbReference>
<dbReference type="Pfam" id="PF14497">
    <property type="entry name" value="GST_C_3"/>
    <property type="match status" value="1"/>
</dbReference>
<reference evidence="4" key="1">
    <citation type="journal article" date="2023" name="Commun. Biol.">
        <title>Genome analysis of Parmales, the sister group of diatoms, reveals the evolutionary specialization of diatoms from phago-mixotrophs to photoautotrophs.</title>
        <authorList>
            <person name="Ban H."/>
            <person name="Sato S."/>
            <person name="Yoshikawa S."/>
            <person name="Yamada K."/>
            <person name="Nakamura Y."/>
            <person name="Ichinomiya M."/>
            <person name="Sato N."/>
            <person name="Blanc-Mathieu R."/>
            <person name="Endo H."/>
            <person name="Kuwata A."/>
            <person name="Ogata H."/>
        </authorList>
    </citation>
    <scope>NUCLEOTIDE SEQUENCE [LARGE SCALE GENOMIC DNA]</scope>
    <source>
        <strain evidence="4">NIES 3700</strain>
    </source>
</reference>
<keyword evidence="4" id="KW-1185">Reference proteome</keyword>
<dbReference type="PROSITE" id="PS50404">
    <property type="entry name" value="GST_NTER"/>
    <property type="match status" value="1"/>
</dbReference>